<dbReference type="Proteomes" id="UP000176855">
    <property type="component" value="Unassembled WGS sequence"/>
</dbReference>
<dbReference type="AlphaFoldDB" id="A0A1G2HPI6"/>
<evidence type="ECO:0000256" key="1">
    <source>
        <dbReference type="SAM" id="MobiDB-lite"/>
    </source>
</evidence>
<feature type="region of interest" description="Disordered" evidence="1">
    <location>
        <begin position="555"/>
        <end position="595"/>
    </location>
</feature>
<gene>
    <name evidence="2" type="ORF">A2730_03935</name>
</gene>
<dbReference type="EMBL" id="MHOO01000006">
    <property type="protein sequence ID" value="OGZ64397.1"/>
    <property type="molecule type" value="Genomic_DNA"/>
</dbReference>
<evidence type="ECO:0000313" key="2">
    <source>
        <dbReference type="EMBL" id="OGZ64397.1"/>
    </source>
</evidence>
<accession>A0A1G2HPI6</accession>
<proteinExistence type="predicted"/>
<dbReference type="STRING" id="1802202.A2730_03935"/>
<evidence type="ECO:0000313" key="3">
    <source>
        <dbReference type="Proteomes" id="UP000176855"/>
    </source>
</evidence>
<feature type="compositionally biased region" description="Basic and acidic residues" evidence="1">
    <location>
        <begin position="570"/>
        <end position="586"/>
    </location>
</feature>
<reference evidence="2 3" key="1">
    <citation type="journal article" date="2016" name="Nat. Commun.">
        <title>Thousands of microbial genomes shed light on interconnected biogeochemical processes in an aquifer system.</title>
        <authorList>
            <person name="Anantharaman K."/>
            <person name="Brown C.T."/>
            <person name="Hug L.A."/>
            <person name="Sharon I."/>
            <person name="Castelle C.J."/>
            <person name="Probst A.J."/>
            <person name="Thomas B.C."/>
            <person name="Singh A."/>
            <person name="Wilkins M.J."/>
            <person name="Karaoz U."/>
            <person name="Brodie E.L."/>
            <person name="Williams K.H."/>
            <person name="Hubbard S.S."/>
            <person name="Banfield J.F."/>
        </authorList>
    </citation>
    <scope>NUCLEOTIDE SEQUENCE [LARGE SCALE GENOMIC DNA]</scope>
</reference>
<comment type="caution">
    <text evidence="2">The sequence shown here is derived from an EMBL/GenBank/DDBJ whole genome shotgun (WGS) entry which is preliminary data.</text>
</comment>
<sequence length="595" mass="68764">MVSDEQAKKKLAELGVNTRRFNSFITVLTTMGLCTEEAKQLFQEEPIKMDEYIIKNHPTQSAEIQSRIEAEIRRKDSKDEKERTMVSYIFDPSKNVKRVAFTFIEFDYFCAFGILLPKIKDLTDRKGKSIGKKQINNPVIITSEGNILEVDSAMQERYKIDFKLIPQRLDLRWSQQSVEAFLQGKSPNIEGKDLFQEIREIYKNSVYFNDERWYTTHALWDIGTYFFMLFKTYPIFELRGLMGTGKTKIMQISSCITLNATDIMVNPSESVLFRETDEKRPTKYIDEAEKLFRIEKGKQVSDSRVEVINSGYTSGASVPRMEKEGERWVTKYYETYSPTMIGSIAGLQGATENRAFVHICVKAPSDDTRGNIEINPHDTRWETLRDKCYLFTMQQWKDVKSIYQNLKPNTSLRNRSFQIWKPLFSIAKSIDEVLYDQVKQFAEELEEMRELDNIPEGSTEYNIIMAVYELLKDGSNPILIKAVAAKLPNDFKPSNKTIAHHLDSFGFREYKVRASEGTCYRITPQIFEIVIRPQFPSLATFLSLSSSQSKSNVIFEEKVQDNEENVAGEQNERTDKTVKDDDRTRTEQGSNSSVG</sequence>
<protein>
    <submittedName>
        <fullName evidence="2">Uncharacterized protein</fullName>
    </submittedName>
</protein>
<name>A0A1G2HPI6_9BACT</name>
<organism evidence="2 3">
    <name type="scientific">Candidatus Staskawiczbacteria bacterium RIFCSPHIGHO2_01_FULL_39_25</name>
    <dbReference type="NCBI Taxonomy" id="1802202"/>
    <lineage>
        <taxon>Bacteria</taxon>
        <taxon>Candidatus Staskawicziibacteriota</taxon>
    </lineage>
</organism>